<dbReference type="EMBL" id="CM042883">
    <property type="protein sequence ID" value="KAI4371794.1"/>
    <property type="molecule type" value="Genomic_DNA"/>
</dbReference>
<organism evidence="1 2">
    <name type="scientific">Melastoma candidum</name>
    <dbReference type="NCBI Taxonomy" id="119954"/>
    <lineage>
        <taxon>Eukaryota</taxon>
        <taxon>Viridiplantae</taxon>
        <taxon>Streptophyta</taxon>
        <taxon>Embryophyta</taxon>
        <taxon>Tracheophyta</taxon>
        <taxon>Spermatophyta</taxon>
        <taxon>Magnoliopsida</taxon>
        <taxon>eudicotyledons</taxon>
        <taxon>Gunneridae</taxon>
        <taxon>Pentapetalae</taxon>
        <taxon>rosids</taxon>
        <taxon>malvids</taxon>
        <taxon>Myrtales</taxon>
        <taxon>Melastomataceae</taxon>
        <taxon>Melastomatoideae</taxon>
        <taxon>Melastomateae</taxon>
        <taxon>Melastoma</taxon>
    </lineage>
</organism>
<name>A0ACB9R2B1_9MYRT</name>
<sequence>MFKGGGSGGSNGVPAVIPAGERKIVHNLKEIVNCSEQEIYAALKECNMDPNEAVNRLLSRATCLVYPQVKDTIDPRPRGVVVSSRVGRTGVDRYPVRAIVSDSSKPMPKREIGSHAFLGSLSSASAMSAPNINRQLAHSDQLPLENKMSAIGENDLITSSVQSSSGFQRSWGGTSGQVSMAVIVKMGKPEVKSPLTQNHSVHGSHGDFQMHDQSSKLYKSDPPSISDHFPSNDDDWSLEDRQAPPLKDDGWPPFDN</sequence>
<evidence type="ECO:0000313" key="1">
    <source>
        <dbReference type="EMBL" id="KAI4371794.1"/>
    </source>
</evidence>
<evidence type="ECO:0000313" key="2">
    <source>
        <dbReference type="Proteomes" id="UP001057402"/>
    </source>
</evidence>
<dbReference type="Proteomes" id="UP001057402">
    <property type="component" value="Chromosome 4"/>
</dbReference>
<reference evidence="2" key="1">
    <citation type="journal article" date="2023" name="Front. Plant Sci.">
        <title>Chromosomal-level genome assembly of Melastoma candidum provides insights into trichome evolution.</title>
        <authorList>
            <person name="Zhong Y."/>
            <person name="Wu W."/>
            <person name="Sun C."/>
            <person name="Zou P."/>
            <person name="Liu Y."/>
            <person name="Dai S."/>
            <person name="Zhou R."/>
        </authorList>
    </citation>
    <scope>NUCLEOTIDE SEQUENCE [LARGE SCALE GENOMIC DNA]</scope>
</reference>
<accession>A0ACB9R2B1</accession>
<protein>
    <submittedName>
        <fullName evidence="1">Uncharacterized protein</fullName>
    </submittedName>
</protein>
<proteinExistence type="predicted"/>
<keyword evidence="2" id="KW-1185">Reference proteome</keyword>
<comment type="caution">
    <text evidence="1">The sequence shown here is derived from an EMBL/GenBank/DDBJ whole genome shotgun (WGS) entry which is preliminary data.</text>
</comment>
<gene>
    <name evidence="1" type="ORF">MLD38_010103</name>
</gene>